<evidence type="ECO:0000256" key="1">
    <source>
        <dbReference type="SAM" id="Phobius"/>
    </source>
</evidence>
<organism evidence="2 3">
    <name type="scientific">Clostridium botulinum CFSAN001627</name>
    <dbReference type="NCBI Taxonomy" id="1232189"/>
    <lineage>
        <taxon>Bacteria</taxon>
        <taxon>Bacillati</taxon>
        <taxon>Bacillota</taxon>
        <taxon>Clostridia</taxon>
        <taxon>Eubacteriales</taxon>
        <taxon>Clostridiaceae</taxon>
        <taxon>Clostridium</taxon>
    </lineage>
</organism>
<reference evidence="2 3" key="2">
    <citation type="submission" date="2013-03" db="EMBL/GenBank/DDBJ databases">
        <title>Diversity in Clostridium botulinum.</title>
        <authorList>
            <person name="Timme R.E."/>
            <person name="Allard M."/>
            <person name="Luo Y."/>
            <person name="Strain E."/>
            <person name="Gonzalez-Escalona N."/>
            <person name="Brown E."/>
        </authorList>
    </citation>
    <scope>NUCLEOTIDE SEQUENCE [LARGE SCALE GENOMIC DNA]</scope>
    <source>
        <strain evidence="2 3">CFSAN001627</strain>
    </source>
</reference>
<sequence length="63" mass="7408">NIDKENINIEVILFSYIFLMLIKIILLNSFVNITEIIVNKRDGIKNLDKHARKNPNNVNERDL</sequence>
<dbReference type="Proteomes" id="UP000011944">
    <property type="component" value="Unassembled WGS sequence"/>
</dbReference>
<gene>
    <name evidence="2" type="ORF">CFSAN001627_05879</name>
</gene>
<protein>
    <submittedName>
        <fullName evidence="2">Uncharacterized protein</fullName>
    </submittedName>
</protein>
<name>M1ZYK0_CLOBO</name>
<keyword evidence="1" id="KW-0472">Membrane</keyword>
<evidence type="ECO:0000313" key="3">
    <source>
        <dbReference type="Proteomes" id="UP000011944"/>
    </source>
</evidence>
<dbReference type="PATRIC" id="fig|1232189.3.peg.951"/>
<proteinExistence type="predicted"/>
<feature type="non-terminal residue" evidence="2">
    <location>
        <position position="1"/>
    </location>
</feature>
<keyword evidence="1" id="KW-1133">Transmembrane helix</keyword>
<accession>M1ZYK0</accession>
<comment type="caution">
    <text evidence="2">The sequence shown here is derived from an EMBL/GenBank/DDBJ whole genome shotgun (WGS) entry which is preliminary data.</text>
</comment>
<evidence type="ECO:0000313" key="2">
    <source>
        <dbReference type="EMBL" id="EKN42578.1"/>
    </source>
</evidence>
<reference evidence="2 3" key="1">
    <citation type="submission" date="2012-10" db="EMBL/GenBank/DDBJ databases">
        <authorList>
            <person name="Strain E.A."/>
            <person name="Brown E."/>
            <person name="Allard M.W."/>
            <person name="Gonzalez-Escalona N."/>
            <person name="Timme R."/>
        </authorList>
    </citation>
    <scope>NUCLEOTIDE SEQUENCE [LARGE SCALE GENOMIC DNA]</scope>
    <source>
        <strain evidence="2 3">CFSAN001627</strain>
    </source>
</reference>
<dbReference type="AlphaFoldDB" id="M1ZYK0"/>
<keyword evidence="1" id="KW-0812">Transmembrane</keyword>
<dbReference type="EMBL" id="AMXI01000332">
    <property type="protein sequence ID" value="EKN42578.1"/>
    <property type="molecule type" value="Genomic_DNA"/>
</dbReference>
<feature type="transmembrane region" description="Helical" evidence="1">
    <location>
        <begin position="12"/>
        <end position="31"/>
    </location>
</feature>